<evidence type="ECO:0000313" key="3">
    <source>
        <dbReference type="EMBL" id="KNC33698.1"/>
    </source>
</evidence>
<feature type="compositionally biased region" description="Low complexity" evidence="1">
    <location>
        <begin position="342"/>
        <end position="364"/>
    </location>
</feature>
<feature type="non-terminal residue" evidence="3">
    <location>
        <position position="444"/>
    </location>
</feature>
<proteinExistence type="predicted"/>
<dbReference type="OrthoDB" id="6138650at2759"/>
<keyword evidence="2" id="KW-0812">Transmembrane</keyword>
<feature type="non-terminal residue" evidence="3">
    <location>
        <position position="1"/>
    </location>
</feature>
<name>A0A0L0CMX5_LUCCU</name>
<feature type="transmembrane region" description="Helical" evidence="2">
    <location>
        <begin position="401"/>
        <end position="422"/>
    </location>
</feature>
<evidence type="ECO:0000256" key="1">
    <source>
        <dbReference type="SAM" id="MobiDB-lite"/>
    </source>
</evidence>
<dbReference type="Proteomes" id="UP000037069">
    <property type="component" value="Unassembled WGS sequence"/>
</dbReference>
<comment type="caution">
    <text evidence="3">The sequence shown here is derived from an EMBL/GenBank/DDBJ whole genome shotgun (WGS) entry which is preliminary data.</text>
</comment>
<keyword evidence="2" id="KW-1133">Transmembrane helix</keyword>
<dbReference type="AlphaFoldDB" id="A0A0L0CMX5"/>
<gene>
    <name evidence="3" type="ORF">FF38_03822</name>
</gene>
<reference evidence="3 4" key="1">
    <citation type="journal article" date="2015" name="Nat. Commun.">
        <title>Lucilia cuprina genome unlocks parasitic fly biology to underpin future interventions.</title>
        <authorList>
            <person name="Anstead C.A."/>
            <person name="Korhonen P.K."/>
            <person name="Young N.D."/>
            <person name="Hall R.S."/>
            <person name="Jex A.R."/>
            <person name="Murali S.C."/>
            <person name="Hughes D.S."/>
            <person name="Lee S.F."/>
            <person name="Perry T."/>
            <person name="Stroehlein A.J."/>
            <person name="Ansell B.R."/>
            <person name="Breugelmans B."/>
            <person name="Hofmann A."/>
            <person name="Qu J."/>
            <person name="Dugan S."/>
            <person name="Lee S.L."/>
            <person name="Chao H."/>
            <person name="Dinh H."/>
            <person name="Han Y."/>
            <person name="Doddapaneni H.V."/>
            <person name="Worley K.C."/>
            <person name="Muzny D.M."/>
            <person name="Ioannidis P."/>
            <person name="Waterhouse R.M."/>
            <person name="Zdobnov E.M."/>
            <person name="James P.J."/>
            <person name="Bagnall N.H."/>
            <person name="Kotze A.C."/>
            <person name="Gibbs R.A."/>
            <person name="Richards S."/>
            <person name="Batterham P."/>
            <person name="Gasser R.B."/>
        </authorList>
    </citation>
    <scope>NUCLEOTIDE SEQUENCE [LARGE SCALE GENOMIC DNA]</scope>
    <source>
        <strain evidence="3 4">LS</strain>
        <tissue evidence="3">Full body</tissue>
    </source>
</reference>
<evidence type="ECO:0000256" key="2">
    <source>
        <dbReference type="SAM" id="Phobius"/>
    </source>
</evidence>
<protein>
    <submittedName>
        <fullName evidence="3">Uncharacterized protein</fullName>
    </submittedName>
</protein>
<keyword evidence="2" id="KW-0472">Membrane</keyword>
<feature type="transmembrane region" description="Helical" evidence="2">
    <location>
        <begin position="6"/>
        <end position="28"/>
    </location>
</feature>
<organism evidence="3 4">
    <name type="scientific">Lucilia cuprina</name>
    <name type="common">Green bottle fly</name>
    <name type="synonym">Australian sheep blowfly</name>
    <dbReference type="NCBI Taxonomy" id="7375"/>
    <lineage>
        <taxon>Eukaryota</taxon>
        <taxon>Metazoa</taxon>
        <taxon>Ecdysozoa</taxon>
        <taxon>Arthropoda</taxon>
        <taxon>Hexapoda</taxon>
        <taxon>Insecta</taxon>
        <taxon>Pterygota</taxon>
        <taxon>Neoptera</taxon>
        <taxon>Endopterygota</taxon>
        <taxon>Diptera</taxon>
        <taxon>Brachycera</taxon>
        <taxon>Muscomorpha</taxon>
        <taxon>Oestroidea</taxon>
        <taxon>Calliphoridae</taxon>
        <taxon>Luciliinae</taxon>
        <taxon>Lucilia</taxon>
    </lineage>
</organism>
<feature type="transmembrane region" description="Helical" evidence="2">
    <location>
        <begin position="304"/>
        <end position="326"/>
    </location>
</feature>
<keyword evidence="4" id="KW-1185">Reference proteome</keyword>
<feature type="region of interest" description="Disordered" evidence="1">
    <location>
        <begin position="342"/>
        <end position="368"/>
    </location>
</feature>
<dbReference type="EMBL" id="JRES01000170">
    <property type="protein sequence ID" value="KNC33698.1"/>
    <property type="molecule type" value="Genomic_DNA"/>
</dbReference>
<evidence type="ECO:0000313" key="4">
    <source>
        <dbReference type="Proteomes" id="UP000037069"/>
    </source>
</evidence>
<sequence>NWQPIISSSLASLLLLGISTLIAIALVIHSELVPKKLLHVNNKSTNATNSTTISTAANTTTINTLVPPGGGEVRPVAIQEQELDTTTTLLHSANMETTGKPAEATGQQTLRQTLKPPLRFVQTATTAAGVRGAIGISWLLPLLFAITSPLICTINGKWPQNWWLEIMSHSTNTAANTQANLNSGGSAFSINSATNSFLPLNERYIRTHLTPFTTEPPLLSNGDSVLEFNTTTALDNSHLNVQQTTTKTTTSSGNTIDATSTIWSQTARSPVTFQHNDDIGTTFGIVNNLPDTGLMTPAVPALNFILFLFVDILFILLFFALFAILIKKLLWLWHKNRRTNNATSTGTASSGAATPATTNQQQQQHSHHHYQQQQQQQLSFNGNNSAALDKFNMVMKQRIGLLYRTGCLLLIKLCTDALFIVYSNSMVMETTWWCYPFGISCILM</sequence>
<accession>A0A0L0CMX5</accession>